<evidence type="ECO:0000256" key="1">
    <source>
        <dbReference type="SAM" id="SignalP"/>
    </source>
</evidence>
<organism evidence="2 3">
    <name type="scientific">Jiangella aurantiaca</name>
    <dbReference type="NCBI Taxonomy" id="2530373"/>
    <lineage>
        <taxon>Bacteria</taxon>
        <taxon>Bacillati</taxon>
        <taxon>Actinomycetota</taxon>
        <taxon>Actinomycetes</taxon>
        <taxon>Jiangellales</taxon>
        <taxon>Jiangellaceae</taxon>
        <taxon>Jiangella</taxon>
    </lineage>
</organism>
<sequence length="409" mass="41218">MTLEATDRRRVRRGAVKVVVGVAGAALACSAAGLQAQAAESGRAAGPDQRSGEFRIAADGYYATAQVKTGAQAPIPVQVPELDAHVTVGQIESEANSAGVEGEDENVFSRAFGTIASVGGAGAEFDVPYLVEQVALPEEAEAATYGLHGLEVPILGNLDAISGEAKANWNDDLVTEGGAGGVLTSLYSGVGEVDLIDVADLGAVAELLPIELPVGGPVVTVGAGQLLQETGTFPKEDGSLGAYAEVSGRFADLSILGGAANGGISLGFAGSDDGETPNAWGRIEATGEPGGATFDYELPALELHVGDDDVIHVEPGFDETFDLGGLSVNLNFADYRDEDTVLAEDGTTASASGGGLSVRVTVSVPVPVVGDVEVASAEVGLLSFPELSVEVPQGGITGDAAEADAARSL</sequence>
<gene>
    <name evidence="2" type="ORF">E1262_12585</name>
</gene>
<dbReference type="RefSeq" id="WP_132103479.1">
    <property type="nucleotide sequence ID" value="NZ_SMLB01000014.1"/>
</dbReference>
<protein>
    <submittedName>
        <fullName evidence="2">Uncharacterized protein</fullName>
    </submittedName>
</protein>
<keyword evidence="3" id="KW-1185">Reference proteome</keyword>
<keyword evidence="1" id="KW-0732">Signal</keyword>
<comment type="caution">
    <text evidence="2">The sequence shown here is derived from an EMBL/GenBank/DDBJ whole genome shotgun (WGS) entry which is preliminary data.</text>
</comment>
<dbReference type="EMBL" id="SMLB01000014">
    <property type="protein sequence ID" value="TDD69474.1"/>
    <property type="molecule type" value="Genomic_DNA"/>
</dbReference>
<dbReference type="AlphaFoldDB" id="A0A4R5AF34"/>
<evidence type="ECO:0000313" key="3">
    <source>
        <dbReference type="Proteomes" id="UP000295217"/>
    </source>
</evidence>
<feature type="chain" id="PRO_5020264257" evidence="1">
    <location>
        <begin position="39"/>
        <end position="409"/>
    </location>
</feature>
<evidence type="ECO:0000313" key="2">
    <source>
        <dbReference type="EMBL" id="TDD69474.1"/>
    </source>
</evidence>
<dbReference type="OrthoDB" id="5173227at2"/>
<name>A0A4R5AF34_9ACTN</name>
<feature type="signal peptide" evidence="1">
    <location>
        <begin position="1"/>
        <end position="38"/>
    </location>
</feature>
<accession>A0A4R5AF34</accession>
<reference evidence="2 3" key="1">
    <citation type="submission" date="2019-02" db="EMBL/GenBank/DDBJ databases">
        <title>Draft genome sequences of novel Actinobacteria.</title>
        <authorList>
            <person name="Sahin N."/>
            <person name="Ay H."/>
            <person name="Saygin H."/>
        </authorList>
    </citation>
    <scope>NUCLEOTIDE SEQUENCE [LARGE SCALE GENOMIC DNA]</scope>
    <source>
        <strain evidence="2 3">8K307</strain>
    </source>
</reference>
<proteinExistence type="predicted"/>
<dbReference type="Proteomes" id="UP000295217">
    <property type="component" value="Unassembled WGS sequence"/>
</dbReference>